<dbReference type="EMBL" id="QGKS01000235">
    <property type="protein sequence ID" value="PWR14400.1"/>
    <property type="molecule type" value="Genomic_DNA"/>
</dbReference>
<evidence type="ECO:0000313" key="3">
    <source>
        <dbReference type="Proteomes" id="UP000246050"/>
    </source>
</evidence>
<dbReference type="Proteomes" id="UP000246050">
    <property type="component" value="Unassembled WGS sequence"/>
</dbReference>
<reference evidence="2 3" key="1">
    <citation type="submission" date="2018-05" db="EMBL/GenBank/DDBJ databases">
        <title>Micromonosporas from Atacama Desert.</title>
        <authorList>
            <person name="Carro L."/>
            <person name="Golinska P."/>
            <person name="Klenk H.-P."/>
            <person name="Goodfellow M."/>
        </authorList>
    </citation>
    <scope>NUCLEOTIDE SEQUENCE [LARGE SCALE GENOMIC DNA]</scope>
    <source>
        <strain evidence="2 3">4G51</strain>
    </source>
</reference>
<accession>A0A317DJJ0</accession>
<feature type="region of interest" description="Disordered" evidence="1">
    <location>
        <begin position="1"/>
        <end position="28"/>
    </location>
</feature>
<proteinExistence type="predicted"/>
<evidence type="ECO:0000313" key="2">
    <source>
        <dbReference type="EMBL" id="PWR14400.1"/>
    </source>
</evidence>
<dbReference type="AlphaFoldDB" id="A0A317DJJ0"/>
<protein>
    <submittedName>
        <fullName evidence="2">Uncharacterized protein</fullName>
    </submittedName>
</protein>
<sequence>MEATAEEPGDADSRVDQRTESRAGKVRTRRNAKVRIGFTIACDLRARDRIEQAATVVGDDHEEVAAAGRLSREADTQQPAHRYVIVRRGQFEPTAMVRA</sequence>
<gene>
    <name evidence="2" type="ORF">DKT69_16575</name>
</gene>
<organism evidence="2 3">
    <name type="scientific">Micromonospora sicca</name>
    <dbReference type="NCBI Taxonomy" id="2202420"/>
    <lineage>
        <taxon>Bacteria</taxon>
        <taxon>Bacillati</taxon>
        <taxon>Actinomycetota</taxon>
        <taxon>Actinomycetes</taxon>
        <taxon>Micromonosporales</taxon>
        <taxon>Micromonosporaceae</taxon>
        <taxon>Micromonospora</taxon>
    </lineage>
</organism>
<feature type="compositionally biased region" description="Basic and acidic residues" evidence="1">
    <location>
        <begin position="11"/>
        <end position="23"/>
    </location>
</feature>
<name>A0A317DJJ0_9ACTN</name>
<comment type="caution">
    <text evidence="2">The sequence shown here is derived from an EMBL/GenBank/DDBJ whole genome shotgun (WGS) entry which is preliminary data.</text>
</comment>
<feature type="compositionally biased region" description="Acidic residues" evidence="1">
    <location>
        <begin position="1"/>
        <end position="10"/>
    </location>
</feature>
<evidence type="ECO:0000256" key="1">
    <source>
        <dbReference type="SAM" id="MobiDB-lite"/>
    </source>
</evidence>